<comment type="catalytic activity">
    <reaction evidence="7 8">
        <text>a quinone + NADH + 5 H(+)(in) = a quinol + NAD(+) + 4 H(+)(out)</text>
        <dbReference type="Rhea" id="RHEA:57888"/>
        <dbReference type="ChEBI" id="CHEBI:15378"/>
        <dbReference type="ChEBI" id="CHEBI:24646"/>
        <dbReference type="ChEBI" id="CHEBI:57540"/>
        <dbReference type="ChEBI" id="CHEBI:57945"/>
        <dbReference type="ChEBI" id="CHEBI:132124"/>
    </reaction>
</comment>
<keyword evidence="7 8" id="KW-0874">Quinone</keyword>
<evidence type="ECO:0000256" key="6">
    <source>
        <dbReference type="ARBA" id="ARBA00023136"/>
    </source>
</evidence>
<dbReference type="AlphaFoldDB" id="A0A6I4VR55"/>
<evidence type="ECO:0000256" key="4">
    <source>
        <dbReference type="ARBA" id="ARBA00022692"/>
    </source>
</evidence>
<accession>A0A6I4VR55</accession>
<dbReference type="PANTHER" id="PTHR11058:SF9">
    <property type="entry name" value="NADH-UBIQUINONE OXIDOREDUCTASE CHAIN 3"/>
    <property type="match status" value="1"/>
</dbReference>
<evidence type="ECO:0000256" key="2">
    <source>
        <dbReference type="ARBA" id="ARBA00008472"/>
    </source>
</evidence>
<name>A0A6I4VR55_9BACL</name>
<dbReference type="EMBL" id="WUUL01000002">
    <property type="protein sequence ID" value="MXQ52891.1"/>
    <property type="molecule type" value="Genomic_DNA"/>
</dbReference>
<dbReference type="GO" id="GO:0005886">
    <property type="term" value="C:plasma membrane"/>
    <property type="evidence" value="ECO:0007669"/>
    <property type="project" value="UniProtKB-SubCell"/>
</dbReference>
<keyword evidence="10" id="KW-1185">Reference proteome</keyword>
<comment type="function">
    <text evidence="7">NDH-1 shuttles electrons from NADH, via FMN and iron-sulfur (Fe-S) centers, to quinones in the respiratory chain. The immediate electron acceptor for the enzyme in this species is believed to be a menaquinone. Couples the redox reaction to proton translocation (for every two electrons transferred, four hydrogen ions are translocated across the cytoplasmic membrane), and thus conserves the redox energy in a proton gradient.</text>
</comment>
<evidence type="ECO:0000313" key="9">
    <source>
        <dbReference type="EMBL" id="MXQ52891.1"/>
    </source>
</evidence>
<evidence type="ECO:0000256" key="1">
    <source>
        <dbReference type="ARBA" id="ARBA00004141"/>
    </source>
</evidence>
<dbReference type="GO" id="GO:0050136">
    <property type="term" value="F:NADH dehydrogenase (quinone) (non-electrogenic) activity"/>
    <property type="evidence" value="ECO:0007669"/>
    <property type="project" value="UniProtKB-UniRule"/>
</dbReference>
<keyword evidence="7 8" id="KW-0520">NAD</keyword>
<organism evidence="9 10">
    <name type="scientific">Shimazuella alba</name>
    <dbReference type="NCBI Taxonomy" id="2690964"/>
    <lineage>
        <taxon>Bacteria</taxon>
        <taxon>Bacillati</taxon>
        <taxon>Bacillota</taxon>
        <taxon>Bacilli</taxon>
        <taxon>Bacillales</taxon>
        <taxon>Thermoactinomycetaceae</taxon>
        <taxon>Shimazuella</taxon>
    </lineage>
</organism>
<comment type="caution">
    <text evidence="9">The sequence shown here is derived from an EMBL/GenBank/DDBJ whole genome shotgun (WGS) entry which is preliminary data.</text>
</comment>
<keyword evidence="4 7" id="KW-0812">Transmembrane</keyword>
<evidence type="ECO:0000256" key="7">
    <source>
        <dbReference type="HAMAP-Rule" id="MF_01394"/>
    </source>
</evidence>
<keyword evidence="6 7" id="KW-0472">Membrane</keyword>
<dbReference type="GO" id="GO:0030964">
    <property type="term" value="C:NADH dehydrogenase complex"/>
    <property type="evidence" value="ECO:0007669"/>
    <property type="project" value="TreeGrafter"/>
</dbReference>
<reference evidence="9 10" key="1">
    <citation type="submission" date="2019-12" db="EMBL/GenBank/DDBJ databases">
        <title>Whole-genome analyses of novel actinobacteria.</title>
        <authorList>
            <person name="Sahin N."/>
            <person name="Saygin H."/>
        </authorList>
    </citation>
    <scope>NUCLEOTIDE SEQUENCE [LARGE SCALE GENOMIC DNA]</scope>
    <source>
        <strain evidence="9 10">KC615</strain>
    </source>
</reference>
<keyword evidence="3 7" id="KW-0813">Transport</keyword>
<dbReference type="RefSeq" id="WP_160800233.1">
    <property type="nucleotide sequence ID" value="NZ_WUUL01000002.1"/>
</dbReference>
<keyword evidence="7" id="KW-1003">Cell membrane</keyword>
<keyword evidence="5 7" id="KW-1133">Transmembrane helix</keyword>
<gene>
    <name evidence="9" type="primary">ndhC</name>
    <name evidence="7" type="synonym">nuoA</name>
    <name evidence="9" type="ORF">GSM42_03910</name>
</gene>
<dbReference type="EC" id="7.1.1.-" evidence="7"/>
<dbReference type="GO" id="GO:0008137">
    <property type="term" value="F:NADH dehydrogenase (ubiquinone) activity"/>
    <property type="evidence" value="ECO:0007669"/>
    <property type="project" value="InterPro"/>
</dbReference>
<dbReference type="Gene3D" id="1.20.58.1610">
    <property type="entry name" value="NADH:ubiquinone/plastoquinone oxidoreductase, chain 3"/>
    <property type="match status" value="1"/>
</dbReference>
<dbReference type="Pfam" id="PF00507">
    <property type="entry name" value="Oxidored_q4"/>
    <property type="match status" value="1"/>
</dbReference>
<dbReference type="PANTHER" id="PTHR11058">
    <property type="entry name" value="NADH-UBIQUINONE OXIDOREDUCTASE CHAIN 3"/>
    <property type="match status" value="1"/>
</dbReference>
<sequence length="124" mass="14068">MPISKSFLIIGIFFLVAVLLPIAALTLGRFLRASKPSEEKATTYESGVNPIGGSWVQFHVRYYLYALLFVIFDVEAIYLFPWAASYDVLRSEIGLGILLEMGLFLGFLILGLIYAWKKKVLEWK</sequence>
<keyword evidence="7" id="KW-1278">Translocase</keyword>
<comment type="similarity">
    <text evidence="2 7 8">Belongs to the complex I subunit 3 family.</text>
</comment>
<protein>
    <recommendedName>
        <fullName evidence="7">NADH-quinone oxidoreductase subunit A</fullName>
        <ecNumber evidence="7">7.1.1.-</ecNumber>
    </recommendedName>
    <alternativeName>
        <fullName evidence="7">NADH dehydrogenase I subunit A</fullName>
    </alternativeName>
    <alternativeName>
        <fullName evidence="7">NDH-1 subunit A</fullName>
    </alternativeName>
    <alternativeName>
        <fullName evidence="7">NUO1</fullName>
    </alternativeName>
</protein>
<feature type="transmembrane region" description="Helical" evidence="7">
    <location>
        <begin position="62"/>
        <end position="81"/>
    </location>
</feature>
<dbReference type="HAMAP" id="MF_01394">
    <property type="entry name" value="NDH1_NuoA"/>
    <property type="match status" value="1"/>
</dbReference>
<proteinExistence type="inferred from homology"/>
<evidence type="ECO:0000313" key="10">
    <source>
        <dbReference type="Proteomes" id="UP000430692"/>
    </source>
</evidence>
<feature type="transmembrane region" description="Helical" evidence="7">
    <location>
        <begin position="93"/>
        <end position="116"/>
    </location>
</feature>
<evidence type="ECO:0000256" key="5">
    <source>
        <dbReference type="ARBA" id="ARBA00022989"/>
    </source>
</evidence>
<comment type="subunit">
    <text evidence="7">NDH-1 is composed of 14 different subunits. Subunits NuoA, H, J, K, L, M, N constitute the membrane sector of the complex.</text>
</comment>
<evidence type="ECO:0000256" key="3">
    <source>
        <dbReference type="ARBA" id="ARBA00022448"/>
    </source>
</evidence>
<dbReference type="InterPro" id="IPR023043">
    <property type="entry name" value="NAD(P)H_OxRDtase_bac/plastid"/>
</dbReference>
<dbReference type="InterPro" id="IPR000440">
    <property type="entry name" value="NADH_UbQ/plastoQ_OxRdtase_su3"/>
</dbReference>
<dbReference type="Proteomes" id="UP000430692">
    <property type="component" value="Unassembled WGS sequence"/>
</dbReference>
<comment type="subcellular location">
    <subcellularLocation>
        <location evidence="7 8">Cell membrane</location>
        <topology evidence="7 8">Multi-pass membrane protein</topology>
    </subcellularLocation>
    <subcellularLocation>
        <location evidence="1">Membrane</location>
        <topology evidence="1">Multi-pass membrane protein</topology>
    </subcellularLocation>
</comment>
<dbReference type="InterPro" id="IPR038430">
    <property type="entry name" value="NDAH_ubi_oxred_su3_sf"/>
</dbReference>
<dbReference type="GO" id="GO:0048038">
    <property type="term" value="F:quinone binding"/>
    <property type="evidence" value="ECO:0007669"/>
    <property type="project" value="UniProtKB-KW"/>
</dbReference>
<feature type="transmembrane region" description="Helical" evidence="7">
    <location>
        <begin position="6"/>
        <end position="27"/>
    </location>
</feature>
<evidence type="ECO:0000256" key="8">
    <source>
        <dbReference type="RuleBase" id="RU003639"/>
    </source>
</evidence>